<dbReference type="RefSeq" id="WP_065878661.1">
    <property type="nucleotide sequence ID" value="NZ_SPVI01000016.1"/>
</dbReference>
<dbReference type="GO" id="GO:0010333">
    <property type="term" value="F:terpene synthase activity"/>
    <property type="evidence" value="ECO:0007669"/>
    <property type="project" value="InterPro"/>
</dbReference>
<gene>
    <name evidence="2" type="ORF">E4T65_23480</name>
</gene>
<dbReference type="InterPro" id="IPR008949">
    <property type="entry name" value="Isoprenoid_synthase_dom_sf"/>
</dbReference>
<dbReference type="EC" id="4.2.3.-" evidence="1"/>
<comment type="similarity">
    <text evidence="1">Belongs to the terpene synthase family.</text>
</comment>
<protein>
    <recommendedName>
        <fullName evidence="1">Terpene synthase</fullName>
        <ecNumber evidence="1">4.2.3.-</ecNumber>
    </recommendedName>
</protein>
<comment type="caution">
    <text evidence="2">The sequence shown here is derived from an EMBL/GenBank/DDBJ whole genome shotgun (WGS) entry which is preliminary data.</text>
</comment>
<dbReference type="SFLD" id="SFLDG01020">
    <property type="entry name" value="Terpene_Cyclase_Like_2"/>
    <property type="match status" value="1"/>
</dbReference>
<proteinExistence type="inferred from homology"/>
<dbReference type="AlphaFoldDB" id="A0A4Y9T9H5"/>
<dbReference type="SUPFAM" id="SSF48576">
    <property type="entry name" value="Terpenoid synthases"/>
    <property type="match status" value="1"/>
</dbReference>
<dbReference type="Gene3D" id="1.10.600.10">
    <property type="entry name" value="Farnesyl Diphosphate Synthase"/>
    <property type="match status" value="1"/>
</dbReference>
<dbReference type="Proteomes" id="UP000297322">
    <property type="component" value="Unassembled WGS sequence"/>
</dbReference>
<accession>A0A4Y9T9H5</accession>
<evidence type="ECO:0000313" key="3">
    <source>
        <dbReference type="Proteomes" id="UP000297322"/>
    </source>
</evidence>
<dbReference type="PANTHER" id="PTHR35201:SF4">
    <property type="entry name" value="BETA-PINACENE SYNTHASE-RELATED"/>
    <property type="match status" value="1"/>
</dbReference>
<sequence length="336" mass="37846">MNECSADPTSVIPPFTVRALHCPSPIRIDEALGREVNERLMKWIEHIGIFPGKRDKIRASDFGRYAMLCHVDTDDPDRLLLQGQCLAALFAVDDHYCDDRSLGCDPRQVAPRLSFAIAAMDPAYLPAPFDAQLDIQLNCDPVLIGLRAYMRRVSQFCTPSQVARVRQISIAMFVAMAAEGAWRVYGTRPTVAEYLASRHINSFWPCLVLIDPVGGYEVPANLYSQPQVHRVTALASLATTLVNDLYSAYKEHLNEVGTFKLPYLLAAQHHCSLQEAINRIADIHDDVMHQYEAVERALLTDATPLLQRYLMGLKAWVAGNLEWHKHSARYQADFIR</sequence>
<reference evidence="2 3" key="1">
    <citation type="submission" date="2019-03" db="EMBL/GenBank/DDBJ databases">
        <title>Biocontrol and xenobiotic degradation properties of endophytic Pseudomonas fluorescens strain BRZ63.</title>
        <authorList>
            <person name="Chlebek D.A."/>
            <person name="Pinski A."/>
            <person name="Zur J.P."/>
            <person name="Michalska J."/>
            <person name="Hupert-Kocurek K.T."/>
        </authorList>
    </citation>
    <scope>NUCLEOTIDE SEQUENCE [LARGE SCALE GENOMIC DNA]</scope>
    <source>
        <strain evidence="2 3">BRZ63</strain>
    </source>
</reference>
<keyword evidence="1" id="KW-0479">Metal-binding</keyword>
<dbReference type="InterPro" id="IPR034686">
    <property type="entry name" value="Terpene_cyclase-like_2"/>
</dbReference>
<evidence type="ECO:0000256" key="1">
    <source>
        <dbReference type="RuleBase" id="RU366034"/>
    </source>
</evidence>
<keyword evidence="1" id="KW-0456">Lyase</keyword>
<comment type="cofactor">
    <cofactor evidence="1">
        <name>Mg(2+)</name>
        <dbReference type="ChEBI" id="CHEBI:18420"/>
    </cofactor>
</comment>
<dbReference type="GO" id="GO:0046872">
    <property type="term" value="F:metal ion binding"/>
    <property type="evidence" value="ECO:0007669"/>
    <property type="project" value="UniProtKB-KW"/>
</dbReference>
<organism evidence="2 3">
    <name type="scientific">Pseudomonas fluorescens</name>
    <dbReference type="NCBI Taxonomy" id="294"/>
    <lineage>
        <taxon>Bacteria</taxon>
        <taxon>Pseudomonadati</taxon>
        <taxon>Pseudomonadota</taxon>
        <taxon>Gammaproteobacteria</taxon>
        <taxon>Pseudomonadales</taxon>
        <taxon>Pseudomonadaceae</taxon>
        <taxon>Pseudomonas</taxon>
    </lineage>
</organism>
<dbReference type="PANTHER" id="PTHR35201">
    <property type="entry name" value="TERPENE SYNTHASE"/>
    <property type="match status" value="1"/>
</dbReference>
<dbReference type="SFLD" id="SFLDS00005">
    <property type="entry name" value="Isoprenoid_Synthase_Type_I"/>
    <property type="match status" value="1"/>
</dbReference>
<keyword evidence="1" id="KW-0460">Magnesium</keyword>
<evidence type="ECO:0000313" key="2">
    <source>
        <dbReference type="EMBL" id="TFW41053.1"/>
    </source>
</evidence>
<name>A0A4Y9T9H5_PSEFL</name>
<dbReference type="EMBL" id="SPVI01000016">
    <property type="protein sequence ID" value="TFW41053.1"/>
    <property type="molecule type" value="Genomic_DNA"/>
</dbReference>
<dbReference type="Pfam" id="PF19086">
    <property type="entry name" value="Terpene_syn_C_2"/>
    <property type="match status" value="1"/>
</dbReference>